<feature type="domain" description="AB hydrolase-1" evidence="2">
    <location>
        <begin position="48"/>
        <end position="287"/>
    </location>
</feature>
<dbReference type="SUPFAM" id="SSF53474">
    <property type="entry name" value="alpha/beta-Hydrolases"/>
    <property type="match status" value="1"/>
</dbReference>
<dbReference type="PRINTS" id="PR00111">
    <property type="entry name" value="ABHYDROLASE"/>
</dbReference>
<dbReference type="Gene3D" id="3.40.50.1820">
    <property type="entry name" value="alpha/beta hydrolase"/>
    <property type="match status" value="1"/>
</dbReference>
<dbReference type="InterPro" id="IPR000639">
    <property type="entry name" value="Epox_hydrolase-like"/>
</dbReference>
<evidence type="ECO:0000313" key="4">
    <source>
        <dbReference type="Proteomes" id="UP000193450"/>
    </source>
</evidence>
<dbReference type="Proteomes" id="UP000193450">
    <property type="component" value="Chromosome"/>
</dbReference>
<dbReference type="InterPro" id="IPR000073">
    <property type="entry name" value="AB_hydrolase_1"/>
</dbReference>
<evidence type="ECO:0000259" key="2">
    <source>
        <dbReference type="Pfam" id="PF00561"/>
    </source>
</evidence>
<keyword evidence="1" id="KW-0378">Hydrolase</keyword>
<organism evidence="3 4">
    <name type="scientific">Oceanicoccus sagamiensis</name>
    <dbReference type="NCBI Taxonomy" id="716816"/>
    <lineage>
        <taxon>Bacteria</taxon>
        <taxon>Pseudomonadati</taxon>
        <taxon>Pseudomonadota</taxon>
        <taxon>Gammaproteobacteria</taxon>
        <taxon>Cellvibrionales</taxon>
        <taxon>Spongiibacteraceae</taxon>
        <taxon>Oceanicoccus</taxon>
    </lineage>
</organism>
<reference evidence="3 4" key="1">
    <citation type="submission" date="2016-11" db="EMBL/GenBank/DDBJ databases">
        <title>Trade-off between light-utilization and light-protection in marine flavobacteria.</title>
        <authorList>
            <person name="Kumagai Y."/>
        </authorList>
    </citation>
    <scope>NUCLEOTIDE SEQUENCE [LARGE SCALE GENOMIC DNA]</scope>
    <source>
        <strain evidence="3 4">NBRC 107125</strain>
    </source>
</reference>
<accession>A0A1X9NHF5</accession>
<name>A0A1X9NHF5_9GAMM</name>
<keyword evidence="4" id="KW-1185">Reference proteome</keyword>
<dbReference type="OrthoDB" id="9780765at2"/>
<gene>
    <name evidence="3" type="ORF">BST96_14490</name>
</gene>
<sequence>MKVLRTPDSCFDNLPGYNYEPHYTTIKDDDGTEIRIHSIDEGPRDAEPILLMHGNPSWSYIWRKMIPGLLETGRRVIAVDLVGNGRSDKPAKKSDYTLARHVDWIEKWLLANDLNNITLVCQDWGGTIGLNVVADNPERFDRIVATNTGIPLGKGNKWLYWWLKIMKWMPLFPFKTAFRKAILNPDFSDEEFAAYRKAPFPRQKYQSGIRQFPQLITVFPDNPGLPQNLAAWEKLKTFEKPVITLFGNKDPISRGMDRLFQRDIRGAQGQNHKRIDGGGHFIQEDKPDELVAEIIPFLDVK</sequence>
<dbReference type="InterPro" id="IPR029058">
    <property type="entry name" value="AB_hydrolase_fold"/>
</dbReference>
<protein>
    <recommendedName>
        <fullName evidence="2">AB hydrolase-1 domain-containing protein</fullName>
    </recommendedName>
</protein>
<dbReference type="PANTHER" id="PTHR43329">
    <property type="entry name" value="EPOXIDE HYDROLASE"/>
    <property type="match status" value="1"/>
</dbReference>
<dbReference type="KEGG" id="osg:BST96_14490"/>
<dbReference type="Pfam" id="PF00561">
    <property type="entry name" value="Abhydrolase_1"/>
    <property type="match status" value="1"/>
</dbReference>
<evidence type="ECO:0000256" key="1">
    <source>
        <dbReference type="ARBA" id="ARBA00022801"/>
    </source>
</evidence>
<dbReference type="GO" id="GO:0016787">
    <property type="term" value="F:hydrolase activity"/>
    <property type="evidence" value="ECO:0007669"/>
    <property type="project" value="UniProtKB-KW"/>
</dbReference>
<dbReference type="EMBL" id="CP019343">
    <property type="protein sequence ID" value="ARN76424.1"/>
    <property type="molecule type" value="Genomic_DNA"/>
</dbReference>
<dbReference type="PRINTS" id="PR00412">
    <property type="entry name" value="EPOXHYDRLASE"/>
</dbReference>
<dbReference type="STRING" id="716816.BST96_14490"/>
<dbReference type="AlphaFoldDB" id="A0A1X9NHF5"/>
<proteinExistence type="predicted"/>
<dbReference type="NCBIfam" id="NF002043">
    <property type="entry name" value="PRK00870.1"/>
    <property type="match status" value="1"/>
</dbReference>
<evidence type="ECO:0000313" key="3">
    <source>
        <dbReference type="EMBL" id="ARN76424.1"/>
    </source>
</evidence>